<dbReference type="InterPro" id="IPR021557">
    <property type="entry name" value="DUF3016"/>
</dbReference>
<dbReference type="Pfam" id="PF11454">
    <property type="entry name" value="DUF3016"/>
    <property type="match status" value="1"/>
</dbReference>
<feature type="signal peptide" evidence="1">
    <location>
        <begin position="1"/>
        <end position="22"/>
    </location>
</feature>
<evidence type="ECO:0000313" key="2">
    <source>
        <dbReference type="EMBL" id="GLX84156.1"/>
    </source>
</evidence>
<protein>
    <recommendedName>
        <fullName evidence="4">DUF3016 domain-containing protein</fullName>
    </recommendedName>
</protein>
<keyword evidence="3" id="KW-1185">Reference proteome</keyword>
<proteinExistence type="predicted"/>
<comment type="caution">
    <text evidence="2">The sequence shown here is derived from an EMBL/GenBank/DDBJ whole genome shotgun (WGS) entry which is preliminary data.</text>
</comment>
<keyword evidence="1" id="KW-0732">Signal</keyword>
<evidence type="ECO:0000256" key="1">
    <source>
        <dbReference type="SAM" id="SignalP"/>
    </source>
</evidence>
<dbReference type="Proteomes" id="UP001157134">
    <property type="component" value="Unassembled WGS sequence"/>
</dbReference>
<dbReference type="EMBL" id="BSSV01000001">
    <property type="protein sequence ID" value="GLX84156.1"/>
    <property type="molecule type" value="Genomic_DNA"/>
</dbReference>
<dbReference type="RefSeq" id="WP_284295699.1">
    <property type="nucleotide sequence ID" value="NZ_BSSV01000001.1"/>
</dbReference>
<name>A0ABQ6HCG5_9GAMM</name>
<accession>A0ABQ6HCG5</accession>
<gene>
    <name evidence="2" type="ORF">tloyanaT_04080</name>
</gene>
<evidence type="ECO:0008006" key="4">
    <source>
        <dbReference type="Google" id="ProtNLM"/>
    </source>
</evidence>
<reference evidence="2 3" key="1">
    <citation type="submission" date="2023-03" db="EMBL/GenBank/DDBJ databases">
        <title>Thalassotalea loyana LMG 22536T draft genome sequence.</title>
        <authorList>
            <person name="Sawabe T."/>
        </authorList>
    </citation>
    <scope>NUCLEOTIDE SEQUENCE [LARGE SCALE GENOMIC DNA]</scope>
    <source>
        <strain evidence="2 3">LMG 22536</strain>
    </source>
</reference>
<feature type="chain" id="PRO_5046574356" description="DUF3016 domain-containing protein" evidence="1">
    <location>
        <begin position="23"/>
        <end position="167"/>
    </location>
</feature>
<sequence length="167" mass="18870">MKKFITTLLATVAIAASGSALAGTSEVTWTNPDKYTDMRAANETKSGFTKRTTKNLEKHITKLAGKLPEGYTLKMDVTDVNLAGEVQLRRTQLIRIVDRVFIPSMHFSYQVLDASGNVVKENKEVKLKDMNFMDSQSVSRYRSQSFSYEKAMLDDWFKDELSELVAK</sequence>
<evidence type="ECO:0000313" key="3">
    <source>
        <dbReference type="Proteomes" id="UP001157134"/>
    </source>
</evidence>
<organism evidence="2 3">
    <name type="scientific">Thalassotalea loyana</name>
    <dbReference type="NCBI Taxonomy" id="280483"/>
    <lineage>
        <taxon>Bacteria</taxon>
        <taxon>Pseudomonadati</taxon>
        <taxon>Pseudomonadota</taxon>
        <taxon>Gammaproteobacteria</taxon>
        <taxon>Alteromonadales</taxon>
        <taxon>Colwelliaceae</taxon>
        <taxon>Thalassotalea</taxon>
    </lineage>
</organism>